<dbReference type="InterPro" id="IPR027843">
    <property type="entry name" value="DUF4440"/>
</dbReference>
<dbReference type="Proteomes" id="UP000315891">
    <property type="component" value="Chromosome"/>
</dbReference>
<dbReference type="OrthoDB" id="5955095at2"/>
<organism evidence="3 4">
    <name type="scientific">Pseudoluteimonas lycopersici</name>
    <dbReference type="NCBI Taxonomy" id="1324796"/>
    <lineage>
        <taxon>Bacteria</taxon>
        <taxon>Pseudomonadati</taxon>
        <taxon>Pseudomonadota</taxon>
        <taxon>Gammaproteobacteria</taxon>
        <taxon>Lysobacterales</taxon>
        <taxon>Lysobacteraceae</taxon>
        <taxon>Pseudoluteimonas</taxon>
    </lineage>
</organism>
<evidence type="ECO:0000313" key="3">
    <source>
        <dbReference type="EMBL" id="QDQ72742.1"/>
    </source>
</evidence>
<dbReference type="EMBL" id="CP041742">
    <property type="protein sequence ID" value="QDQ72742.1"/>
    <property type="molecule type" value="Genomic_DNA"/>
</dbReference>
<feature type="domain" description="DUF4440" evidence="2">
    <location>
        <begin position="35"/>
        <end position="141"/>
    </location>
</feature>
<name>A0A516V2J0_9GAMM</name>
<gene>
    <name evidence="3" type="ORF">FNZ56_02055</name>
</gene>
<feature type="chain" id="PRO_5021827324" evidence="1">
    <location>
        <begin position="23"/>
        <end position="152"/>
    </location>
</feature>
<proteinExistence type="predicted"/>
<accession>A0A516V2J0</accession>
<sequence>MNAMHAILAATAMCAAPFVAGASDADPHASVPADLRQAAADFDRAQLHSDATELQRLLADDYVLYNSSGKVENKADFIRDYAGMKLQPFTVEDETIRVFGDAAVLAGVATLGGTDIASGEAFSVRLRFADVWRKRDGRWQVAFTQATRAASP</sequence>
<keyword evidence="1" id="KW-0732">Signal</keyword>
<dbReference type="SUPFAM" id="SSF54427">
    <property type="entry name" value="NTF2-like"/>
    <property type="match status" value="1"/>
</dbReference>
<dbReference type="InterPro" id="IPR032710">
    <property type="entry name" value="NTF2-like_dom_sf"/>
</dbReference>
<dbReference type="RefSeq" id="WP_143878257.1">
    <property type="nucleotide sequence ID" value="NZ_BAABLZ010000002.1"/>
</dbReference>
<dbReference type="Gene3D" id="3.10.450.50">
    <property type="match status" value="1"/>
</dbReference>
<dbReference type="Pfam" id="PF14534">
    <property type="entry name" value="DUF4440"/>
    <property type="match status" value="1"/>
</dbReference>
<evidence type="ECO:0000313" key="4">
    <source>
        <dbReference type="Proteomes" id="UP000315891"/>
    </source>
</evidence>
<dbReference type="AlphaFoldDB" id="A0A516V2J0"/>
<reference evidence="3 4" key="1">
    <citation type="submission" date="2019-07" db="EMBL/GenBank/DDBJ databases">
        <title>Lysobacter weifangensis sp. nov., isolated from bensulfuron-methyl contaminated farmland soil.</title>
        <authorList>
            <person name="Zhao H."/>
        </authorList>
    </citation>
    <scope>NUCLEOTIDE SEQUENCE [LARGE SCALE GENOMIC DNA]</scope>
    <source>
        <strain evidence="3 4">CC-Bw-6</strain>
    </source>
</reference>
<evidence type="ECO:0000259" key="2">
    <source>
        <dbReference type="Pfam" id="PF14534"/>
    </source>
</evidence>
<keyword evidence="4" id="KW-1185">Reference proteome</keyword>
<feature type="signal peptide" evidence="1">
    <location>
        <begin position="1"/>
        <end position="22"/>
    </location>
</feature>
<protein>
    <submittedName>
        <fullName evidence="3">Nuclear transport factor 2 family protein</fullName>
    </submittedName>
</protein>
<evidence type="ECO:0000256" key="1">
    <source>
        <dbReference type="SAM" id="SignalP"/>
    </source>
</evidence>